<keyword evidence="3" id="KW-1185">Reference proteome</keyword>
<dbReference type="InterPro" id="IPR000210">
    <property type="entry name" value="BTB/POZ_dom"/>
</dbReference>
<dbReference type="InterPro" id="IPR011333">
    <property type="entry name" value="SKP1/BTB/POZ_sf"/>
</dbReference>
<evidence type="ECO:0000313" key="2">
    <source>
        <dbReference type="EMBL" id="KAF2661594.1"/>
    </source>
</evidence>
<gene>
    <name evidence="2" type="ORF">K491DRAFT_710809</name>
</gene>
<dbReference type="Proteomes" id="UP000799324">
    <property type="component" value="Unassembled WGS sequence"/>
</dbReference>
<evidence type="ECO:0000259" key="1">
    <source>
        <dbReference type="PROSITE" id="PS50097"/>
    </source>
</evidence>
<dbReference type="Gene3D" id="3.30.710.10">
    <property type="entry name" value="Potassium Channel Kv1.1, Chain A"/>
    <property type="match status" value="1"/>
</dbReference>
<dbReference type="PANTHER" id="PTHR47843:SF2">
    <property type="entry name" value="BTB DOMAIN-CONTAINING PROTEIN"/>
    <property type="match status" value="1"/>
</dbReference>
<proteinExistence type="predicted"/>
<organism evidence="2 3">
    <name type="scientific">Lophiostoma macrostomum CBS 122681</name>
    <dbReference type="NCBI Taxonomy" id="1314788"/>
    <lineage>
        <taxon>Eukaryota</taxon>
        <taxon>Fungi</taxon>
        <taxon>Dikarya</taxon>
        <taxon>Ascomycota</taxon>
        <taxon>Pezizomycotina</taxon>
        <taxon>Dothideomycetes</taxon>
        <taxon>Pleosporomycetidae</taxon>
        <taxon>Pleosporales</taxon>
        <taxon>Lophiostomataceae</taxon>
        <taxon>Lophiostoma</taxon>
    </lineage>
</organism>
<dbReference type="PROSITE" id="PS50097">
    <property type="entry name" value="BTB"/>
    <property type="match status" value="1"/>
</dbReference>
<feature type="domain" description="BTB" evidence="1">
    <location>
        <begin position="29"/>
        <end position="100"/>
    </location>
</feature>
<dbReference type="PANTHER" id="PTHR47843">
    <property type="entry name" value="BTB DOMAIN-CONTAINING PROTEIN-RELATED"/>
    <property type="match status" value="1"/>
</dbReference>
<protein>
    <recommendedName>
        <fullName evidence="1">BTB domain-containing protein</fullName>
    </recommendedName>
</protein>
<dbReference type="EMBL" id="MU004293">
    <property type="protein sequence ID" value="KAF2661594.1"/>
    <property type="molecule type" value="Genomic_DNA"/>
</dbReference>
<evidence type="ECO:0000313" key="3">
    <source>
        <dbReference type="Proteomes" id="UP000799324"/>
    </source>
</evidence>
<dbReference type="AlphaFoldDB" id="A0A6A6TSK2"/>
<dbReference type="SUPFAM" id="SSF54695">
    <property type="entry name" value="POZ domain"/>
    <property type="match status" value="1"/>
</dbReference>
<dbReference type="CDD" id="cd18186">
    <property type="entry name" value="BTB_POZ_ZBTB_KLHL-like"/>
    <property type="match status" value="1"/>
</dbReference>
<dbReference type="OrthoDB" id="3794732at2759"/>
<accession>A0A6A6TSK2</accession>
<sequence>MEHKDKQAKYTPKDIRTSQKAIGLSGPLIKVSLDDDTTLAIIHREILCATSGFFKSATKPEWSESRAEPYTIRLPVDRPVADAFPLYQHWLYCGTLPISGEPVPKVFEALAKAYILGEVLLDTQFRNDIIDTIVVTWEEYRHSPIGKPVAIIYEGTLPGSPARRLVSDMCAYIIHDHKSWTDELDDCPPDFCKDVLRAIAKLRGSDHEVHKPYPWKEFCESYHENEAV</sequence>
<name>A0A6A6TSK2_9PLEO</name>
<reference evidence="2" key="1">
    <citation type="journal article" date="2020" name="Stud. Mycol.">
        <title>101 Dothideomycetes genomes: a test case for predicting lifestyles and emergence of pathogens.</title>
        <authorList>
            <person name="Haridas S."/>
            <person name="Albert R."/>
            <person name="Binder M."/>
            <person name="Bloem J."/>
            <person name="Labutti K."/>
            <person name="Salamov A."/>
            <person name="Andreopoulos B."/>
            <person name="Baker S."/>
            <person name="Barry K."/>
            <person name="Bills G."/>
            <person name="Bluhm B."/>
            <person name="Cannon C."/>
            <person name="Castanera R."/>
            <person name="Culley D."/>
            <person name="Daum C."/>
            <person name="Ezra D."/>
            <person name="Gonzalez J."/>
            <person name="Henrissat B."/>
            <person name="Kuo A."/>
            <person name="Liang C."/>
            <person name="Lipzen A."/>
            <person name="Lutzoni F."/>
            <person name="Magnuson J."/>
            <person name="Mondo S."/>
            <person name="Nolan M."/>
            <person name="Ohm R."/>
            <person name="Pangilinan J."/>
            <person name="Park H.-J."/>
            <person name="Ramirez L."/>
            <person name="Alfaro M."/>
            <person name="Sun H."/>
            <person name="Tritt A."/>
            <person name="Yoshinaga Y."/>
            <person name="Zwiers L.-H."/>
            <person name="Turgeon B."/>
            <person name="Goodwin S."/>
            <person name="Spatafora J."/>
            <person name="Crous P."/>
            <person name="Grigoriev I."/>
        </authorList>
    </citation>
    <scope>NUCLEOTIDE SEQUENCE</scope>
    <source>
        <strain evidence="2">CBS 122681</strain>
    </source>
</reference>